<feature type="domain" description="Sodium/calcium exchanger membrane region" evidence="6">
    <location>
        <begin position="7"/>
        <end position="144"/>
    </location>
</feature>
<dbReference type="Proteomes" id="UP001296873">
    <property type="component" value="Unassembled WGS sequence"/>
</dbReference>
<evidence type="ECO:0000256" key="3">
    <source>
        <dbReference type="ARBA" id="ARBA00022989"/>
    </source>
</evidence>
<dbReference type="InterPro" id="IPR044880">
    <property type="entry name" value="NCX_ion-bd_dom_sf"/>
</dbReference>
<dbReference type="InterPro" id="IPR004481">
    <property type="entry name" value="K/Na/Ca-exchanger"/>
</dbReference>
<evidence type="ECO:0000313" key="8">
    <source>
        <dbReference type="Proteomes" id="UP001296873"/>
    </source>
</evidence>
<accession>A0ABS1DAZ1</accession>
<evidence type="ECO:0000256" key="5">
    <source>
        <dbReference type="SAM" id="Phobius"/>
    </source>
</evidence>
<dbReference type="Gene3D" id="1.20.1420.30">
    <property type="entry name" value="NCX, central ion-binding region"/>
    <property type="match status" value="2"/>
</dbReference>
<dbReference type="Pfam" id="PF01699">
    <property type="entry name" value="Na_Ca_ex"/>
    <property type="match status" value="2"/>
</dbReference>
<dbReference type="NCBIfam" id="TIGR00367">
    <property type="entry name" value="calcium/sodium antiporter"/>
    <property type="match status" value="1"/>
</dbReference>
<comment type="subcellular location">
    <subcellularLocation>
        <location evidence="1">Membrane</location>
        <topology evidence="1">Multi-pass membrane protein</topology>
    </subcellularLocation>
</comment>
<sequence length="319" mass="31673">MPPLIELGLGLIVLVAGGEILVRGAVAAANRLGVSPLLIGLVLVGLGTSAPELVTSIKAALSGAPGLAVGNVVGSNIANVLLILGTTALVAPIAVNLASLKRDAGAMLIATALASFALLGLDGIGRGVGIGFLLALAAYLIVAYRAETRDPDPASEVHTLEAQEVEQNTPTMGLMAALGLTAAGLALTLLGANWLVSGAIWLASSLGMSDAVIGLTVVAIGTSLPELTAGIIAALRGHAAVALGNVLGSNIYNLLLILGATGVVAPITTPADLSLVDVGLMAAAALVLVPIAMTGLRISRREGAVLLATYGAYLTYLLI</sequence>
<dbReference type="EMBL" id="NRRL01000009">
    <property type="protein sequence ID" value="MBK1667617.1"/>
    <property type="molecule type" value="Genomic_DNA"/>
</dbReference>
<evidence type="ECO:0000256" key="2">
    <source>
        <dbReference type="ARBA" id="ARBA00022692"/>
    </source>
</evidence>
<keyword evidence="4 5" id="KW-0472">Membrane</keyword>
<feature type="transmembrane region" description="Helical" evidence="5">
    <location>
        <begin position="128"/>
        <end position="146"/>
    </location>
</feature>
<organism evidence="7 8">
    <name type="scientific">Rhodovibrio sodomensis</name>
    <dbReference type="NCBI Taxonomy" id="1088"/>
    <lineage>
        <taxon>Bacteria</taxon>
        <taxon>Pseudomonadati</taxon>
        <taxon>Pseudomonadota</taxon>
        <taxon>Alphaproteobacteria</taxon>
        <taxon>Rhodospirillales</taxon>
        <taxon>Rhodovibrionaceae</taxon>
        <taxon>Rhodovibrio</taxon>
    </lineage>
</organism>
<feature type="transmembrane region" description="Helical" evidence="5">
    <location>
        <begin position="275"/>
        <end position="296"/>
    </location>
</feature>
<keyword evidence="3 5" id="KW-1133">Transmembrane helix</keyword>
<gene>
    <name evidence="7" type="ORF">CKO28_06165</name>
</gene>
<proteinExistence type="predicted"/>
<evidence type="ECO:0000313" key="7">
    <source>
        <dbReference type="EMBL" id="MBK1667617.1"/>
    </source>
</evidence>
<evidence type="ECO:0000259" key="6">
    <source>
        <dbReference type="Pfam" id="PF01699"/>
    </source>
</evidence>
<evidence type="ECO:0000256" key="4">
    <source>
        <dbReference type="ARBA" id="ARBA00023136"/>
    </source>
</evidence>
<feature type="domain" description="Sodium/calcium exchanger membrane region" evidence="6">
    <location>
        <begin position="178"/>
        <end position="318"/>
    </location>
</feature>
<dbReference type="InterPro" id="IPR004837">
    <property type="entry name" value="NaCa_Exmemb"/>
</dbReference>
<feature type="transmembrane region" description="Helical" evidence="5">
    <location>
        <begin position="37"/>
        <end position="57"/>
    </location>
</feature>
<name>A0ABS1DAZ1_9PROT</name>
<reference evidence="7 8" key="1">
    <citation type="journal article" date="2020" name="Microorganisms">
        <title>Osmotic Adaptation and Compatible Solute Biosynthesis of Phototrophic Bacteria as Revealed from Genome Analyses.</title>
        <authorList>
            <person name="Imhoff J.F."/>
            <person name="Rahn T."/>
            <person name="Kunzel S."/>
            <person name="Keller A."/>
            <person name="Neulinger S.C."/>
        </authorList>
    </citation>
    <scope>NUCLEOTIDE SEQUENCE [LARGE SCALE GENOMIC DNA]</scope>
    <source>
        <strain evidence="7 8">DSM 9895</strain>
    </source>
</reference>
<dbReference type="RefSeq" id="WP_200339778.1">
    <property type="nucleotide sequence ID" value="NZ_NRRL01000009.1"/>
</dbReference>
<keyword evidence="8" id="KW-1185">Reference proteome</keyword>
<dbReference type="PANTHER" id="PTHR10846:SF8">
    <property type="entry name" value="INNER MEMBRANE PROTEIN YRBG"/>
    <property type="match status" value="1"/>
</dbReference>
<feature type="transmembrane region" description="Helical" evidence="5">
    <location>
        <begin position="104"/>
        <end position="121"/>
    </location>
</feature>
<feature type="transmembrane region" description="Helical" evidence="5">
    <location>
        <begin position="77"/>
        <end position="98"/>
    </location>
</feature>
<comment type="caution">
    <text evidence="7">The sequence shown here is derived from an EMBL/GenBank/DDBJ whole genome shotgun (WGS) entry which is preliminary data.</text>
</comment>
<protein>
    <recommendedName>
        <fullName evidence="6">Sodium/calcium exchanger membrane region domain-containing protein</fullName>
    </recommendedName>
</protein>
<dbReference type="PANTHER" id="PTHR10846">
    <property type="entry name" value="SODIUM/POTASSIUM/CALCIUM EXCHANGER"/>
    <property type="match status" value="1"/>
</dbReference>
<keyword evidence="2 5" id="KW-0812">Transmembrane</keyword>
<feature type="transmembrane region" description="Helical" evidence="5">
    <location>
        <begin position="172"/>
        <end position="192"/>
    </location>
</feature>
<feature type="transmembrane region" description="Helical" evidence="5">
    <location>
        <begin position="251"/>
        <end position="269"/>
    </location>
</feature>
<evidence type="ECO:0000256" key="1">
    <source>
        <dbReference type="ARBA" id="ARBA00004141"/>
    </source>
</evidence>